<evidence type="ECO:0000313" key="2">
    <source>
        <dbReference type="Proteomes" id="UP001239111"/>
    </source>
</evidence>
<reference evidence="1" key="1">
    <citation type="submission" date="2023-04" db="EMBL/GenBank/DDBJ databases">
        <title>A chromosome-level genome assembly of the parasitoid wasp Eretmocerus hayati.</title>
        <authorList>
            <person name="Zhong Y."/>
            <person name="Liu S."/>
            <person name="Liu Y."/>
        </authorList>
    </citation>
    <scope>NUCLEOTIDE SEQUENCE</scope>
    <source>
        <strain evidence="1">ZJU_SS_LIU_2023</strain>
    </source>
</reference>
<protein>
    <submittedName>
        <fullName evidence="1">Uncharacterized protein</fullName>
    </submittedName>
</protein>
<dbReference type="EMBL" id="CM056744">
    <property type="protein sequence ID" value="KAJ8668663.1"/>
    <property type="molecule type" value="Genomic_DNA"/>
</dbReference>
<evidence type="ECO:0000313" key="1">
    <source>
        <dbReference type="EMBL" id="KAJ8668663.1"/>
    </source>
</evidence>
<dbReference type="Proteomes" id="UP001239111">
    <property type="component" value="Chromosome 4"/>
</dbReference>
<keyword evidence="2" id="KW-1185">Reference proteome</keyword>
<comment type="caution">
    <text evidence="1">The sequence shown here is derived from an EMBL/GenBank/DDBJ whole genome shotgun (WGS) entry which is preliminary data.</text>
</comment>
<sequence>MTIEKDSFSYALCDDDHEKEVSVCSLYKDSFFPKQKSHQACEDITIQSSENPRHDQWGHLVRIDEKVIIPKILHGNNGTSLIAKIVNMKDCNTRELSFVLGTTMYYEIFPSEGSIIIFYDGGIDGQFRLLKETFDTLGNPSGKPFLYLHDTDRYLVLRPIFSTNSGDGYYVLPSSLKPTEIQVRNLFGRIKETFELASDVNFYFFRDGNATFFMKTNNKRVMHIMRFGEILKEPNNIIYITEPTRTVLTMLSVESDDIFLVIRESSSEDADKSTYFLERVSQNGSYIESTSIAENSAKRFYDSEKIYQIDIDGKVCIRILFLHGDRVWAMNTSCFTHDTLFNL</sequence>
<gene>
    <name evidence="1" type="ORF">QAD02_010326</name>
</gene>
<accession>A0ACC2NC49</accession>
<name>A0ACC2NC49_9HYME</name>
<organism evidence="1 2">
    <name type="scientific">Eretmocerus hayati</name>
    <dbReference type="NCBI Taxonomy" id="131215"/>
    <lineage>
        <taxon>Eukaryota</taxon>
        <taxon>Metazoa</taxon>
        <taxon>Ecdysozoa</taxon>
        <taxon>Arthropoda</taxon>
        <taxon>Hexapoda</taxon>
        <taxon>Insecta</taxon>
        <taxon>Pterygota</taxon>
        <taxon>Neoptera</taxon>
        <taxon>Endopterygota</taxon>
        <taxon>Hymenoptera</taxon>
        <taxon>Apocrita</taxon>
        <taxon>Proctotrupomorpha</taxon>
        <taxon>Chalcidoidea</taxon>
        <taxon>Aphelinidae</taxon>
        <taxon>Aphelininae</taxon>
        <taxon>Eretmocerus</taxon>
    </lineage>
</organism>
<proteinExistence type="predicted"/>